<comment type="similarity">
    <text evidence="4">Belongs to the complex I LYR family. SDHAF1 subfamily.</text>
</comment>
<dbReference type="AlphaFoldDB" id="A0A9P6UJL6"/>
<keyword evidence="2" id="KW-0496">Mitochondrion</keyword>
<evidence type="ECO:0000256" key="4">
    <source>
        <dbReference type="ARBA" id="ARBA00025715"/>
    </source>
</evidence>
<gene>
    <name evidence="6" type="ORF">BGZ99_002173</name>
</gene>
<organism evidence="6 7">
    <name type="scientific">Dissophora globulifera</name>
    <dbReference type="NCBI Taxonomy" id="979702"/>
    <lineage>
        <taxon>Eukaryota</taxon>
        <taxon>Fungi</taxon>
        <taxon>Fungi incertae sedis</taxon>
        <taxon>Mucoromycota</taxon>
        <taxon>Mortierellomycotina</taxon>
        <taxon>Mortierellomycetes</taxon>
        <taxon>Mortierellales</taxon>
        <taxon>Mortierellaceae</taxon>
        <taxon>Dissophora</taxon>
    </lineage>
</organism>
<name>A0A9P6UJL6_9FUNG</name>
<keyword evidence="7" id="KW-1185">Reference proteome</keyword>
<evidence type="ECO:0000256" key="1">
    <source>
        <dbReference type="ARBA" id="ARBA00004305"/>
    </source>
</evidence>
<comment type="subcellular location">
    <subcellularLocation>
        <location evidence="1">Mitochondrion matrix</location>
    </subcellularLocation>
</comment>
<feature type="domain" description="Complex 1 LYR protein" evidence="5">
    <location>
        <begin position="13"/>
        <end position="72"/>
    </location>
</feature>
<dbReference type="InterPro" id="IPR008011">
    <property type="entry name" value="Complex1_LYR_dom"/>
</dbReference>
<dbReference type="OrthoDB" id="273010at2759"/>
<dbReference type="PANTHER" id="PTHR13675:SF1">
    <property type="entry name" value="SUCCINATE DEHYDROGENASE ASSEMBLY FACTOR 1, MITOCHONDRIAL"/>
    <property type="match status" value="1"/>
</dbReference>
<evidence type="ECO:0000313" key="7">
    <source>
        <dbReference type="Proteomes" id="UP000738325"/>
    </source>
</evidence>
<dbReference type="PANTHER" id="PTHR13675">
    <property type="entry name" value="LYR MOTIF-CONTAINING PROTEIN 2"/>
    <property type="match status" value="1"/>
</dbReference>
<evidence type="ECO:0000313" key="6">
    <source>
        <dbReference type="EMBL" id="KAG0305195.1"/>
    </source>
</evidence>
<dbReference type="InterPro" id="IPR045295">
    <property type="entry name" value="Complex1_LYR_SDHAF1_LYRM8"/>
</dbReference>
<proteinExistence type="inferred from homology"/>
<protein>
    <recommendedName>
        <fullName evidence="5">Complex 1 LYR protein domain-containing protein</fullName>
    </recommendedName>
</protein>
<sequence length="83" mass="9789">MSTAPVRRSGLQQDVLNLYRQCFRAARLKPKANQPHFHAFIRMQFHKHSDVKQRDFSTIEYLLRTGKRQLEVYSSPSIEDVTI</sequence>
<dbReference type="CDD" id="cd20268">
    <property type="entry name" value="Complex1_LYR_SDHAF1_LYRM8"/>
    <property type="match status" value="1"/>
</dbReference>
<dbReference type="GO" id="GO:0034553">
    <property type="term" value="P:mitochondrial respiratory chain complex II assembly"/>
    <property type="evidence" value="ECO:0007669"/>
    <property type="project" value="InterPro"/>
</dbReference>
<evidence type="ECO:0000256" key="3">
    <source>
        <dbReference type="ARBA" id="ARBA00023186"/>
    </source>
</evidence>
<dbReference type="EMBL" id="JAAAIP010001616">
    <property type="protein sequence ID" value="KAG0305195.1"/>
    <property type="molecule type" value="Genomic_DNA"/>
</dbReference>
<evidence type="ECO:0000256" key="2">
    <source>
        <dbReference type="ARBA" id="ARBA00023128"/>
    </source>
</evidence>
<comment type="caution">
    <text evidence="6">The sequence shown here is derived from an EMBL/GenBank/DDBJ whole genome shotgun (WGS) entry which is preliminary data.</text>
</comment>
<evidence type="ECO:0000259" key="5">
    <source>
        <dbReference type="Pfam" id="PF05347"/>
    </source>
</evidence>
<reference evidence="6" key="1">
    <citation type="journal article" date="2020" name="Fungal Divers.">
        <title>Resolving the Mortierellaceae phylogeny through synthesis of multi-gene phylogenetics and phylogenomics.</title>
        <authorList>
            <person name="Vandepol N."/>
            <person name="Liber J."/>
            <person name="Desiro A."/>
            <person name="Na H."/>
            <person name="Kennedy M."/>
            <person name="Barry K."/>
            <person name="Grigoriev I.V."/>
            <person name="Miller A.N."/>
            <person name="O'Donnell K."/>
            <person name="Stajich J.E."/>
            <person name="Bonito G."/>
        </authorList>
    </citation>
    <scope>NUCLEOTIDE SEQUENCE</scope>
    <source>
        <strain evidence="6">REB-010B</strain>
    </source>
</reference>
<keyword evidence="3" id="KW-0143">Chaperone</keyword>
<dbReference type="Pfam" id="PF05347">
    <property type="entry name" value="Complex1_LYR"/>
    <property type="match status" value="1"/>
</dbReference>
<dbReference type="GO" id="GO:0005759">
    <property type="term" value="C:mitochondrial matrix"/>
    <property type="evidence" value="ECO:0007669"/>
    <property type="project" value="UniProtKB-SubCell"/>
</dbReference>
<dbReference type="Proteomes" id="UP000738325">
    <property type="component" value="Unassembled WGS sequence"/>
</dbReference>
<accession>A0A9P6UJL6</accession>